<evidence type="ECO:0000313" key="2">
    <source>
        <dbReference type="EMBL" id="PIC41470.1"/>
    </source>
</evidence>
<keyword evidence="3" id="KW-1185">Reference proteome</keyword>
<dbReference type="EMBL" id="PDUG01000003">
    <property type="protein sequence ID" value="PIC41470.1"/>
    <property type="molecule type" value="Genomic_DNA"/>
</dbReference>
<organism evidence="2 3">
    <name type="scientific">Caenorhabditis nigoni</name>
    <dbReference type="NCBI Taxonomy" id="1611254"/>
    <lineage>
        <taxon>Eukaryota</taxon>
        <taxon>Metazoa</taxon>
        <taxon>Ecdysozoa</taxon>
        <taxon>Nematoda</taxon>
        <taxon>Chromadorea</taxon>
        <taxon>Rhabditida</taxon>
        <taxon>Rhabditina</taxon>
        <taxon>Rhabditomorpha</taxon>
        <taxon>Rhabditoidea</taxon>
        <taxon>Rhabditidae</taxon>
        <taxon>Peloderinae</taxon>
        <taxon>Caenorhabditis</taxon>
    </lineage>
</organism>
<name>A0A2G5UPP4_9PELO</name>
<gene>
    <name evidence="2" type="primary">Cnig_chr_III.g8873</name>
    <name evidence="2" type="ORF">B9Z55_008873</name>
</gene>
<feature type="compositionally biased region" description="Low complexity" evidence="1">
    <location>
        <begin position="1"/>
        <end position="20"/>
    </location>
</feature>
<dbReference type="AlphaFoldDB" id="A0A2G5UPP4"/>
<comment type="caution">
    <text evidence="2">The sequence shown here is derived from an EMBL/GenBank/DDBJ whole genome shotgun (WGS) entry which is preliminary data.</text>
</comment>
<dbReference type="GO" id="GO:0046982">
    <property type="term" value="F:protein heterodimerization activity"/>
    <property type="evidence" value="ECO:0007669"/>
    <property type="project" value="InterPro"/>
</dbReference>
<feature type="compositionally biased region" description="Acidic residues" evidence="1">
    <location>
        <begin position="64"/>
        <end position="73"/>
    </location>
</feature>
<dbReference type="SUPFAM" id="SSF47113">
    <property type="entry name" value="Histone-fold"/>
    <property type="match status" value="1"/>
</dbReference>
<feature type="region of interest" description="Disordered" evidence="1">
    <location>
        <begin position="1"/>
        <end position="92"/>
    </location>
</feature>
<reference evidence="3" key="1">
    <citation type="submission" date="2017-10" db="EMBL/GenBank/DDBJ databases">
        <title>Rapid genome shrinkage in a self-fertile nematode reveals novel sperm competition proteins.</title>
        <authorList>
            <person name="Yin D."/>
            <person name="Schwarz E.M."/>
            <person name="Thomas C.G."/>
            <person name="Felde R.L."/>
            <person name="Korf I.F."/>
            <person name="Cutter A.D."/>
            <person name="Schartner C.M."/>
            <person name="Ralston E.J."/>
            <person name="Meyer B.J."/>
            <person name="Haag E.S."/>
        </authorList>
    </citation>
    <scope>NUCLEOTIDE SEQUENCE [LARGE SCALE GENOMIC DNA]</scope>
    <source>
        <strain evidence="3">JU1422</strain>
    </source>
</reference>
<evidence type="ECO:0000256" key="1">
    <source>
        <dbReference type="SAM" id="MobiDB-lite"/>
    </source>
</evidence>
<evidence type="ECO:0008006" key="4">
    <source>
        <dbReference type="Google" id="ProtNLM"/>
    </source>
</evidence>
<dbReference type="InterPro" id="IPR009072">
    <property type="entry name" value="Histone-fold"/>
</dbReference>
<protein>
    <recommendedName>
        <fullName evidence="4">Histone H2A/H2B/H3 domain-containing protein</fullName>
    </recommendedName>
</protein>
<dbReference type="Gene3D" id="1.10.20.10">
    <property type="entry name" value="Histone, subunit A"/>
    <property type="match status" value="1"/>
</dbReference>
<sequence>MPRRNSNSSQGGRSSKSNNGEQKNLKVQIPENPRIRRHGHDDDTPPATEYLNIQLGRHEHSEDVFEDSVDSEASEIFQNSENSPKEDSDTEDIENIRILRSDTANKTIKMNEFKSEISKILKNENLKFENFEPQALEALRSGAEQFLVDLFEKSQNLVEIDGRNRLEPSNMQDALEQD</sequence>
<evidence type="ECO:0000313" key="3">
    <source>
        <dbReference type="Proteomes" id="UP000230233"/>
    </source>
</evidence>
<dbReference type="Proteomes" id="UP000230233">
    <property type="component" value="Chromosome III"/>
</dbReference>
<accession>A0A2G5UPP4</accession>
<proteinExistence type="predicted"/>
<dbReference type="CDD" id="cd00076">
    <property type="entry name" value="HFD_SF"/>
    <property type="match status" value="1"/>
</dbReference>